<dbReference type="InterPro" id="IPR013425">
    <property type="entry name" value="Autotrns_rpt"/>
</dbReference>
<dbReference type="AlphaFoldDB" id="A0A484X4U5"/>
<evidence type="ECO:0000256" key="4">
    <source>
        <dbReference type="ARBA" id="ARBA00022525"/>
    </source>
</evidence>
<proteinExistence type="predicted"/>
<dbReference type="NCBIfam" id="TIGR01376">
    <property type="entry name" value="POMP_repeat"/>
    <property type="match status" value="2"/>
</dbReference>
<dbReference type="GO" id="GO:0009279">
    <property type="term" value="C:cell outer membrane"/>
    <property type="evidence" value="ECO:0007669"/>
    <property type="project" value="UniProtKB-SubCell"/>
</dbReference>
<evidence type="ECO:0000313" key="8">
    <source>
        <dbReference type="EMBL" id="VFS17405.1"/>
    </source>
</evidence>
<evidence type="ECO:0000256" key="2">
    <source>
        <dbReference type="ARBA" id="ARBA00004442"/>
    </source>
</evidence>
<dbReference type="Pfam" id="PF02415">
    <property type="entry name" value="Chlam_PMP"/>
    <property type="match status" value="3"/>
</dbReference>
<organism evidence="8 9">
    <name type="scientific">Escherichia coli</name>
    <dbReference type="NCBI Taxonomy" id="562"/>
    <lineage>
        <taxon>Bacteria</taxon>
        <taxon>Pseudomonadati</taxon>
        <taxon>Pseudomonadota</taxon>
        <taxon>Gammaproteobacteria</taxon>
        <taxon>Enterobacterales</taxon>
        <taxon>Enterobacteriaceae</taxon>
        <taxon>Escherichia</taxon>
    </lineage>
</organism>
<accession>A0A484X4U5</accession>
<evidence type="ECO:0000256" key="6">
    <source>
        <dbReference type="ARBA" id="ARBA00023136"/>
    </source>
</evidence>
<protein>
    <submittedName>
        <fullName evidence="8">Adhesin</fullName>
    </submittedName>
</protein>
<dbReference type="Proteomes" id="UP000372890">
    <property type="component" value="Unassembled WGS sequence"/>
</dbReference>
<evidence type="ECO:0000256" key="3">
    <source>
        <dbReference type="ARBA" id="ARBA00004613"/>
    </source>
</evidence>
<dbReference type="NCBIfam" id="TIGR02601">
    <property type="entry name" value="autotrns_rpt"/>
    <property type="match status" value="1"/>
</dbReference>
<evidence type="ECO:0000256" key="5">
    <source>
        <dbReference type="ARBA" id="ARBA00022729"/>
    </source>
</evidence>
<reference evidence="8 9" key="1">
    <citation type="submission" date="2019-03" db="EMBL/GenBank/DDBJ databases">
        <authorList>
            <consortium name="Pathogen Informatics"/>
        </authorList>
    </citation>
    <scope>NUCLEOTIDE SEQUENCE [LARGE SCALE GENOMIC DNA]</scope>
    <source>
        <strain evidence="8 9">NCTC9001</strain>
    </source>
</reference>
<evidence type="ECO:0000313" key="9">
    <source>
        <dbReference type="Proteomes" id="UP000372890"/>
    </source>
</evidence>
<dbReference type="GO" id="GO:0005576">
    <property type="term" value="C:extracellular region"/>
    <property type="evidence" value="ECO:0007669"/>
    <property type="project" value="UniProtKB-SubCell"/>
</dbReference>
<sequence length="526" mass="54651">MNMRIISLRKEYLSLLPSMIASLFSANGAAAVIDSCQGYDIKANCQASRQSLSGNMQDWSIADGQWLIFSGMANNASGGAVFLQHSAEFTISPQNETGMTLFADNSVSGEYNNGGAIFAKENSTINLANVIFDSNVAGGYGGAIYSAGTNDTGAADLRVTNAVFHNNIANDGKGGAIYTINNDVYLSDDAFNNNQAYTSTSYSDGDGGAIDVTDNSTDNTHLSGKTIINNTSFTNNYAEGYGGAIYTSSTTSPYLIDISVDDNYDQNNGVMIDENNSASGYDHSATAAAGGFMYIGHSVAEFNIAADKTLVIGNTSNDGAIDSLAGTGVIVKEGAGELVLNADNNAFTGEISIQNGEVTLGRSDELMNVGDTHCQSDPQDCFGLMVGSTVHSEYQAELNVGNTQQTFVHSLTGFANGILNIDAGGNVTVNQGGFSGSIQGEGQLTVAQDGSYLLTGAQSMALTGDIVVEDNAVLSLAGNQADLRAMQSDPQSIVLNGGVLDLSDFTTWDGDSSYNDGLQISGSGGQ</sequence>
<keyword evidence="4" id="KW-0964">Secreted</keyword>
<comment type="subcellular location">
    <subcellularLocation>
        <location evidence="1">Cell envelope</location>
    </subcellularLocation>
    <subcellularLocation>
        <location evidence="2">Cell outer membrane</location>
    </subcellularLocation>
    <subcellularLocation>
        <location evidence="3">Secreted</location>
    </subcellularLocation>
</comment>
<evidence type="ECO:0000256" key="1">
    <source>
        <dbReference type="ARBA" id="ARBA00004196"/>
    </source>
</evidence>
<keyword evidence="5" id="KW-0732">Signal</keyword>
<dbReference type="InterPro" id="IPR003368">
    <property type="entry name" value="POMP_repeat"/>
</dbReference>
<keyword evidence="7" id="KW-0998">Cell outer membrane</keyword>
<name>A0A484X4U5_ECOLX</name>
<gene>
    <name evidence="8" type="ORF">NCTC9001_02018</name>
</gene>
<dbReference type="EMBL" id="CAADIS010000004">
    <property type="protein sequence ID" value="VFS17405.1"/>
    <property type="molecule type" value="Genomic_DNA"/>
</dbReference>
<keyword evidence="6" id="KW-0472">Membrane</keyword>
<evidence type="ECO:0000256" key="7">
    <source>
        <dbReference type="ARBA" id="ARBA00023237"/>
    </source>
</evidence>